<gene>
    <name evidence="4" type="ORF">HINF_LOCUS58690</name>
    <name evidence="5" type="ORF">HINF_LOCUS61594</name>
</gene>
<protein>
    <submittedName>
        <fullName evidence="4">Bromodomain</fullName>
    </submittedName>
</protein>
<reference evidence="4" key="1">
    <citation type="submission" date="2023-06" db="EMBL/GenBank/DDBJ databases">
        <authorList>
            <person name="Kurt Z."/>
        </authorList>
    </citation>
    <scope>NUCLEOTIDE SEQUENCE</scope>
</reference>
<dbReference type="Gene3D" id="1.20.920.10">
    <property type="entry name" value="Bromodomain-like"/>
    <property type="match status" value="1"/>
</dbReference>
<name>A0AA86RR19_9EUKA</name>
<dbReference type="Proteomes" id="UP001642409">
    <property type="component" value="Unassembled WGS sequence"/>
</dbReference>
<accession>A0AA86RR19</accession>
<evidence type="ECO:0000313" key="5">
    <source>
        <dbReference type="EMBL" id="CAL6083169.1"/>
    </source>
</evidence>
<dbReference type="EMBL" id="CAXDID020000370">
    <property type="protein sequence ID" value="CAL6083169.1"/>
    <property type="molecule type" value="Genomic_DNA"/>
</dbReference>
<organism evidence="4">
    <name type="scientific">Hexamita inflata</name>
    <dbReference type="NCBI Taxonomy" id="28002"/>
    <lineage>
        <taxon>Eukaryota</taxon>
        <taxon>Metamonada</taxon>
        <taxon>Diplomonadida</taxon>
        <taxon>Hexamitidae</taxon>
        <taxon>Hexamitinae</taxon>
        <taxon>Hexamita</taxon>
    </lineage>
</organism>
<dbReference type="EMBL" id="CATOUU010001088">
    <property type="protein sequence ID" value="CAI9971045.1"/>
    <property type="molecule type" value="Genomic_DNA"/>
</dbReference>
<keyword evidence="6" id="KW-1185">Reference proteome</keyword>
<dbReference type="InterPro" id="IPR001487">
    <property type="entry name" value="Bromodomain"/>
</dbReference>
<dbReference type="SUPFAM" id="SSF47370">
    <property type="entry name" value="Bromodomain"/>
    <property type="match status" value="1"/>
</dbReference>
<reference evidence="5 6" key="2">
    <citation type="submission" date="2024-07" db="EMBL/GenBank/DDBJ databases">
        <authorList>
            <person name="Akdeniz Z."/>
        </authorList>
    </citation>
    <scope>NUCLEOTIDE SEQUENCE [LARGE SCALE GENOMIC DNA]</scope>
</reference>
<dbReference type="Pfam" id="PF00439">
    <property type="entry name" value="Bromodomain"/>
    <property type="match status" value="1"/>
</dbReference>
<evidence type="ECO:0000256" key="2">
    <source>
        <dbReference type="PROSITE-ProRule" id="PRU00035"/>
    </source>
</evidence>
<evidence type="ECO:0000313" key="6">
    <source>
        <dbReference type="Proteomes" id="UP001642409"/>
    </source>
</evidence>
<comment type="caution">
    <text evidence="4">The sequence shown here is derived from an EMBL/GenBank/DDBJ whole genome shotgun (WGS) entry which is preliminary data.</text>
</comment>
<evidence type="ECO:0000259" key="3">
    <source>
        <dbReference type="PROSITE" id="PS50014"/>
    </source>
</evidence>
<evidence type="ECO:0000256" key="1">
    <source>
        <dbReference type="ARBA" id="ARBA00023117"/>
    </source>
</evidence>
<dbReference type="PROSITE" id="PS50014">
    <property type="entry name" value="BROMODOMAIN_2"/>
    <property type="match status" value="1"/>
</dbReference>
<keyword evidence="1 2" id="KW-0103">Bromodomain</keyword>
<feature type="domain" description="Bromo" evidence="3">
    <location>
        <begin position="105"/>
        <end position="153"/>
    </location>
</feature>
<evidence type="ECO:0000313" key="4">
    <source>
        <dbReference type="EMBL" id="CAI9971045.1"/>
    </source>
</evidence>
<dbReference type="InterPro" id="IPR036427">
    <property type="entry name" value="Bromodomain-like_sf"/>
</dbReference>
<dbReference type="AlphaFoldDB" id="A0AA86RR19"/>
<proteinExistence type="predicted"/>
<sequence>MNIDQQLESLKQQLLKQYREYHESNAIDNALSLRLNNYKPVFSFERQEFTNPNTLKEFVSSVSKKITIQRPDLQYIVNALFREFPDFRINPIYNLDIEPQTRNFYAQRIPNPIGLSQIQQRLNGYTTLSQFVFDLFTIVTNSLDFNFATVAFDSCTTPIQQQTYQFSKRIYELLTDKFKIYKTFSLVQTLIVKMLLENNYKEPTISYTPQQMVKKVSELKGKLRAQPGMKEKCIELLAQLGLQYTEQLTEKMIDDWLYVAKWINKERQEV</sequence>